<keyword evidence="1" id="KW-0539">Nucleus</keyword>
<comment type="subcellular location">
    <subcellularLocation>
        <location evidence="1">Cytoplasm</location>
        <location evidence="1">Cytoskeleton</location>
        <location evidence="1">Spindle</location>
    </subcellularLocation>
    <subcellularLocation>
        <location evidence="1">Nucleus</location>
    </subcellularLocation>
</comment>
<dbReference type="Ensembl" id="ENSAPOT00000018335.1">
    <property type="protein sequence ID" value="ENSAPOP00000028286.1"/>
    <property type="gene ID" value="ENSAPOG00000013423.1"/>
</dbReference>
<comment type="function">
    <text evidence="1">Key component of the cytosolic iron-sulfur protein assembly (CIA) complex, a multiprotein complex that mediates the incorporation of iron-sulfur cluster into apoproteins specifically involved in DNA metabolism and genomic integrity. In the CIA complex, MMS19 acts as an adapter between early-acting CIA components and a subset of cellular target iron-sulfur proteins.</text>
</comment>
<sequence>MISFYPNLMLTLVKEAGFTQKLSLTSSQAPTRARGVQLLSEVLKECYGELTEREVEVLIAFYENRLKDHYVITPPVLQGLRALVSPSVIDFHLCPLDMFANQFEKLQM</sequence>
<dbReference type="InterPro" id="IPR039920">
    <property type="entry name" value="MMS19"/>
</dbReference>
<proteinExistence type="inferred from homology"/>
<dbReference type="Proteomes" id="UP000257200">
    <property type="component" value="Unplaced"/>
</dbReference>
<evidence type="ECO:0000313" key="4">
    <source>
        <dbReference type="Proteomes" id="UP000257200"/>
    </source>
</evidence>
<dbReference type="GO" id="GO:0051604">
    <property type="term" value="P:protein maturation"/>
    <property type="evidence" value="ECO:0007669"/>
    <property type="project" value="UniProtKB-UniRule"/>
</dbReference>
<dbReference type="GO" id="GO:0071817">
    <property type="term" value="C:MMXD complex"/>
    <property type="evidence" value="ECO:0007669"/>
    <property type="project" value="TreeGrafter"/>
</dbReference>
<feature type="domain" description="MMS19 N-terminal" evidence="2">
    <location>
        <begin position="23"/>
        <end position="89"/>
    </location>
</feature>
<keyword evidence="1" id="KW-0227">DNA damage</keyword>
<accession>A0A3Q1F1Y7</accession>
<keyword evidence="4" id="KW-1185">Reference proteome</keyword>
<dbReference type="GO" id="GO:0005634">
    <property type="term" value="C:nucleus"/>
    <property type="evidence" value="ECO:0007669"/>
    <property type="project" value="UniProtKB-SubCell"/>
</dbReference>
<dbReference type="GeneTree" id="ENSGT00940000179997"/>
<dbReference type="PANTHER" id="PTHR12891">
    <property type="entry name" value="DNA REPAIR/TRANSCRIPTION PROTEIN MET18/MMS19"/>
    <property type="match status" value="1"/>
</dbReference>
<comment type="similarity">
    <text evidence="1">Belongs to the MET18/MMS19 family.</text>
</comment>
<dbReference type="Pfam" id="PF14500">
    <property type="entry name" value="MMS19_N"/>
    <property type="match status" value="1"/>
</dbReference>
<comment type="subunit">
    <text evidence="1">Component of the CIA complex.</text>
</comment>
<dbReference type="STRING" id="80966.ENSAPOP00000010798"/>
<keyword evidence="1" id="KW-0963">Cytoplasm</keyword>
<evidence type="ECO:0000313" key="3">
    <source>
        <dbReference type="Ensembl" id="ENSAPOP00000010798.1"/>
    </source>
</evidence>
<evidence type="ECO:0000256" key="1">
    <source>
        <dbReference type="RuleBase" id="RU367072"/>
    </source>
</evidence>
<dbReference type="GO" id="GO:0006281">
    <property type="term" value="P:DNA repair"/>
    <property type="evidence" value="ECO:0007669"/>
    <property type="project" value="UniProtKB-UniRule"/>
</dbReference>
<dbReference type="Ensembl" id="ENSAPOT00000018217.1">
    <property type="protein sequence ID" value="ENSAPOP00000010798.1"/>
    <property type="gene ID" value="ENSAPOG00000013308.1"/>
</dbReference>
<evidence type="ECO:0000259" key="2">
    <source>
        <dbReference type="Pfam" id="PF14500"/>
    </source>
</evidence>
<dbReference type="AlphaFoldDB" id="A0A3Q1F1Y7"/>
<dbReference type="InterPro" id="IPR029240">
    <property type="entry name" value="MMS19_N"/>
</dbReference>
<name>A0A3Q1F1Y7_9TELE</name>
<keyword evidence="1" id="KW-0206">Cytoskeleton</keyword>
<organism evidence="3 4">
    <name type="scientific">Acanthochromis polyacanthus</name>
    <name type="common">spiny chromis</name>
    <dbReference type="NCBI Taxonomy" id="80966"/>
    <lineage>
        <taxon>Eukaryota</taxon>
        <taxon>Metazoa</taxon>
        <taxon>Chordata</taxon>
        <taxon>Craniata</taxon>
        <taxon>Vertebrata</taxon>
        <taxon>Euteleostomi</taxon>
        <taxon>Actinopterygii</taxon>
        <taxon>Neopterygii</taxon>
        <taxon>Teleostei</taxon>
        <taxon>Neoteleostei</taxon>
        <taxon>Acanthomorphata</taxon>
        <taxon>Ovalentaria</taxon>
        <taxon>Pomacentridae</taxon>
        <taxon>Acanthochromis</taxon>
    </lineage>
</organism>
<dbReference type="GO" id="GO:0097361">
    <property type="term" value="C:cytosolic [4Fe-4S] assembly targeting complex"/>
    <property type="evidence" value="ECO:0007669"/>
    <property type="project" value="UniProtKB-UniRule"/>
</dbReference>
<dbReference type="GO" id="GO:0016226">
    <property type="term" value="P:iron-sulfur cluster assembly"/>
    <property type="evidence" value="ECO:0007669"/>
    <property type="project" value="UniProtKB-UniRule"/>
</dbReference>
<dbReference type="PANTHER" id="PTHR12891:SF0">
    <property type="entry name" value="MMS19 NUCLEOTIDE EXCISION REPAIR PROTEIN HOMOLOG"/>
    <property type="match status" value="1"/>
</dbReference>
<reference evidence="3" key="1">
    <citation type="submission" date="2025-05" db="UniProtKB">
        <authorList>
            <consortium name="Ensembl"/>
        </authorList>
    </citation>
    <scope>IDENTIFICATION</scope>
</reference>
<keyword evidence="1" id="KW-0234">DNA repair</keyword>
<protein>
    <recommendedName>
        <fullName evidence="1">MMS19 nucleotide excision repair protein</fullName>
    </recommendedName>
</protein>